<proteinExistence type="predicted"/>
<dbReference type="InterPro" id="IPR021858">
    <property type="entry name" value="Fun_TF"/>
</dbReference>
<dbReference type="HOGENOM" id="CLU_015389_0_0_1"/>
<dbReference type="Proteomes" id="UP000031192">
    <property type="component" value="Unassembled WGS sequence"/>
</dbReference>
<dbReference type="PROSITE" id="PS00463">
    <property type="entry name" value="ZN2_CY6_FUNGAL_1"/>
    <property type="match status" value="1"/>
</dbReference>
<dbReference type="GO" id="GO:0008270">
    <property type="term" value="F:zinc ion binding"/>
    <property type="evidence" value="ECO:0007669"/>
    <property type="project" value="InterPro"/>
</dbReference>
<comment type="subcellular location">
    <subcellularLocation>
        <location evidence="1">Nucleus</location>
    </subcellularLocation>
</comment>
<dbReference type="SUPFAM" id="SSF57701">
    <property type="entry name" value="Zn2/Cys6 DNA-binding domain"/>
    <property type="match status" value="1"/>
</dbReference>
<dbReference type="GO" id="GO:0045944">
    <property type="term" value="P:positive regulation of transcription by RNA polymerase II"/>
    <property type="evidence" value="ECO:0007669"/>
    <property type="project" value="TreeGrafter"/>
</dbReference>
<evidence type="ECO:0000313" key="4">
    <source>
        <dbReference type="EMBL" id="KID87691.1"/>
    </source>
</evidence>
<dbReference type="PANTHER" id="PTHR37534:SF51">
    <property type="entry name" value="ACRIFLAVINE SENSITIVITY CONTROL PROTEIN ACR-2"/>
    <property type="match status" value="1"/>
</dbReference>
<dbReference type="GO" id="GO:0006282">
    <property type="term" value="P:regulation of DNA repair"/>
    <property type="evidence" value="ECO:0007669"/>
    <property type="project" value="InterPro"/>
</dbReference>
<dbReference type="InterPro" id="IPR046372">
    <property type="entry name" value="PARG_cat_C"/>
</dbReference>
<protein>
    <submittedName>
        <fullName evidence="4">Acriflavine sensitivity control protein acr-2</fullName>
    </submittedName>
</protein>
<dbReference type="Pfam" id="PF05028">
    <property type="entry name" value="PARG_cat_C"/>
    <property type="match status" value="1"/>
</dbReference>
<dbReference type="AlphaFoldDB" id="A0A0B4HCZ0"/>
<dbReference type="InterPro" id="IPR036864">
    <property type="entry name" value="Zn2-C6_fun-type_DNA-bd_sf"/>
</dbReference>
<evidence type="ECO:0000256" key="1">
    <source>
        <dbReference type="ARBA" id="ARBA00004123"/>
    </source>
</evidence>
<dbReference type="GO" id="GO:0005634">
    <property type="term" value="C:nucleus"/>
    <property type="evidence" value="ECO:0007669"/>
    <property type="project" value="UniProtKB-SubCell"/>
</dbReference>
<evidence type="ECO:0000259" key="3">
    <source>
        <dbReference type="PROSITE" id="PS50048"/>
    </source>
</evidence>
<evidence type="ECO:0000256" key="2">
    <source>
        <dbReference type="ARBA" id="ARBA00023242"/>
    </source>
</evidence>
<dbReference type="OrthoDB" id="5380854at2759"/>
<dbReference type="Gene3D" id="4.10.240.10">
    <property type="entry name" value="Zn(2)-C6 fungal-type DNA-binding domain"/>
    <property type="match status" value="1"/>
</dbReference>
<organism evidence="4 5">
    <name type="scientific">Metarhizium guizhouense (strain ARSEF 977)</name>
    <dbReference type="NCBI Taxonomy" id="1276136"/>
    <lineage>
        <taxon>Eukaryota</taxon>
        <taxon>Fungi</taxon>
        <taxon>Dikarya</taxon>
        <taxon>Ascomycota</taxon>
        <taxon>Pezizomycotina</taxon>
        <taxon>Sordariomycetes</taxon>
        <taxon>Hypocreomycetidae</taxon>
        <taxon>Hypocreales</taxon>
        <taxon>Clavicipitaceae</taxon>
        <taxon>Metarhizium</taxon>
    </lineage>
</organism>
<dbReference type="Pfam" id="PF11951">
    <property type="entry name" value="Fungal_trans_2"/>
    <property type="match status" value="1"/>
</dbReference>
<evidence type="ECO:0000313" key="5">
    <source>
        <dbReference type="Proteomes" id="UP000031192"/>
    </source>
</evidence>
<dbReference type="GO" id="GO:0000976">
    <property type="term" value="F:transcription cis-regulatory region binding"/>
    <property type="evidence" value="ECO:0007669"/>
    <property type="project" value="TreeGrafter"/>
</dbReference>
<dbReference type="PANTHER" id="PTHR37534">
    <property type="entry name" value="TRANSCRIPTIONAL ACTIVATOR PROTEIN UGA3"/>
    <property type="match status" value="1"/>
</dbReference>
<dbReference type="PROSITE" id="PS50048">
    <property type="entry name" value="ZN2_CY6_FUNGAL_2"/>
    <property type="match status" value="1"/>
</dbReference>
<name>A0A0B4HCZ0_METGA</name>
<dbReference type="GO" id="GO:0000981">
    <property type="term" value="F:DNA-binding transcription factor activity, RNA polymerase II-specific"/>
    <property type="evidence" value="ECO:0007669"/>
    <property type="project" value="InterPro"/>
</dbReference>
<keyword evidence="2" id="KW-0539">Nucleus</keyword>
<keyword evidence="5" id="KW-1185">Reference proteome</keyword>
<dbReference type="CDD" id="cd00067">
    <property type="entry name" value="GAL4"/>
    <property type="match status" value="1"/>
</dbReference>
<dbReference type="Pfam" id="PF00172">
    <property type="entry name" value="Zn_clus"/>
    <property type="match status" value="1"/>
</dbReference>
<dbReference type="SMART" id="SM00066">
    <property type="entry name" value="GAL4"/>
    <property type="match status" value="1"/>
</dbReference>
<accession>A0A0B4HCZ0</accession>
<dbReference type="GO" id="GO:0004649">
    <property type="term" value="F:poly(ADP-ribose) glycohydrolase activity"/>
    <property type="evidence" value="ECO:0007669"/>
    <property type="project" value="InterPro"/>
</dbReference>
<reference evidence="4 5" key="1">
    <citation type="journal article" date="2014" name="Proc. Natl. Acad. Sci. U.S.A.">
        <title>Trajectory and genomic determinants of fungal-pathogen speciation and host adaptation.</title>
        <authorList>
            <person name="Hu X."/>
            <person name="Xiao G."/>
            <person name="Zheng P."/>
            <person name="Shang Y."/>
            <person name="Su Y."/>
            <person name="Zhang X."/>
            <person name="Liu X."/>
            <person name="Zhan S."/>
            <person name="St Leger R.J."/>
            <person name="Wang C."/>
        </authorList>
    </citation>
    <scope>NUCLEOTIDE SEQUENCE [LARGE SCALE GENOMIC DNA]</scope>
    <source>
        <strain evidence="4 5">ARSEF 977</strain>
    </source>
</reference>
<sequence length="686" mass="74484">MDSTNPPTKPCHNCRRQRLRCDQSYPHCNKCTAAGKECLGYGKLFRWTGAVASRGKLAGRTSSAPVDAAARTAARATRVAGKKADLDFLTPSSSPPALCSDAGTPVDMSMSEYQGDAKLVLRSPSPESVVTSPWALADPLYQDMQAHPLLQHIIVAASAAHMSNLVRAPLAHHPKGVDDGVTAGIEQASRRALQDALVAKSKALTLMRGAVESIKTTGGDVVLAAALFFINVELIESGKHGWKAHLEGAGRIMSLLQPDSVPDTALRDYMLSDCFIYFILASAFMPAASFDTQSYFQPSQIPSILQRAAANSYLCCPPEILAILHSASQLSNVSPDVASEEDVRAAGLVLIQEAQAFDINGWANDVRNMSYLQDAPIQSRIHAGSAHRLAACLYILQAIPSMSQMNDHGQVAEALSRDIFKHLSSIPDNDPNFKATTWPTFIAGAEAGGRARREWVMDRLQRLVRSCPWGFIYTAMETLQVIWDLDNKGQGTKSWVQTLKDPQMNFLMTLSRPSTRSMLLTAIQSSQQNHGTKFHSVKHLSSAYQAIVLCSKSLLVKDPAELSPPASANKDVGFGQSATQEENYADNGPEACSAVLVTPTLGPDQVLVITGARPILRIVGQRRAISRSILEPPPKGGRMQFMDALEMDEIDENDGLLPDLKPKNLKREILKAYTAFSVGGLWSIQW</sequence>
<dbReference type="EMBL" id="AZNH01000015">
    <property type="protein sequence ID" value="KID87691.1"/>
    <property type="molecule type" value="Genomic_DNA"/>
</dbReference>
<gene>
    <name evidence="4" type="ORF">MGU_05340</name>
</gene>
<dbReference type="InterPro" id="IPR001138">
    <property type="entry name" value="Zn2Cys6_DnaBD"/>
</dbReference>
<comment type="caution">
    <text evidence="4">The sequence shown here is derived from an EMBL/GenBank/DDBJ whole genome shotgun (WGS) entry which is preliminary data.</text>
</comment>
<feature type="domain" description="Zn(2)-C6 fungal-type" evidence="3">
    <location>
        <begin position="10"/>
        <end position="38"/>
    </location>
</feature>